<dbReference type="InterPro" id="IPR041415">
    <property type="entry name" value="BclA_C"/>
</dbReference>
<keyword evidence="1" id="KW-0812">Transmembrane</keyword>
<keyword evidence="1" id="KW-0472">Membrane</keyword>
<dbReference type="STRING" id="146817.SAMN04488502_1213"/>
<dbReference type="InterPro" id="IPR008983">
    <property type="entry name" value="Tumour_necrosis_fac-like_dom"/>
</dbReference>
<keyword evidence="4" id="KW-1185">Reference proteome</keyword>
<dbReference type="EMBL" id="FNHB01000021">
    <property type="protein sequence ID" value="SDN35275.1"/>
    <property type="molecule type" value="Genomic_DNA"/>
</dbReference>
<feature type="non-terminal residue" evidence="3">
    <location>
        <position position="1"/>
    </location>
</feature>
<evidence type="ECO:0000256" key="1">
    <source>
        <dbReference type="SAM" id="Phobius"/>
    </source>
</evidence>
<dbReference type="Gene3D" id="2.60.120.40">
    <property type="match status" value="1"/>
</dbReference>
<evidence type="ECO:0000313" key="4">
    <source>
        <dbReference type="Proteomes" id="UP000214880"/>
    </source>
</evidence>
<accession>A0A1H0APH3</accession>
<reference evidence="3 4" key="1">
    <citation type="submission" date="2016-10" db="EMBL/GenBank/DDBJ databases">
        <authorList>
            <person name="de Groot N.N."/>
        </authorList>
    </citation>
    <scope>NUCLEOTIDE SEQUENCE [LARGE SCALE GENOMIC DNA]</scope>
    <source>
        <strain evidence="3 4">DSM 1736</strain>
    </source>
</reference>
<dbReference type="Pfam" id="PF18573">
    <property type="entry name" value="BclA_C"/>
    <property type="match status" value="1"/>
</dbReference>
<organism evidence="3 4">
    <name type="scientific">Dendrosporobacter quercicolus</name>
    <dbReference type="NCBI Taxonomy" id="146817"/>
    <lineage>
        <taxon>Bacteria</taxon>
        <taxon>Bacillati</taxon>
        <taxon>Bacillota</taxon>
        <taxon>Negativicutes</taxon>
        <taxon>Selenomonadales</taxon>
        <taxon>Sporomusaceae</taxon>
        <taxon>Dendrosporobacter</taxon>
    </lineage>
</organism>
<gene>
    <name evidence="3" type="ORF">SAMN04488502_1213</name>
</gene>
<feature type="domain" description="BclA C-terminal" evidence="2">
    <location>
        <begin position="23"/>
        <end position="149"/>
    </location>
</feature>
<sequence length="150" mass="14873">TGPAGDTGPTGATGAVATTTSGFASNSSATIIAILTGALVPFPNSQNLSADIVPNGANTQFTINTPGRYFISYRVNTTVSLLITSRLMVNGSVVAPSVYSPALSVSSYSAEVVINIAAGDTIAVQLVGALVTAVLLAGSGATLTIIRLSA</sequence>
<evidence type="ECO:0000259" key="2">
    <source>
        <dbReference type="Pfam" id="PF18573"/>
    </source>
</evidence>
<dbReference type="Proteomes" id="UP000214880">
    <property type="component" value="Unassembled WGS sequence"/>
</dbReference>
<protein>
    <submittedName>
        <fullName evidence="3">C1q domain-containing protein</fullName>
    </submittedName>
</protein>
<evidence type="ECO:0000313" key="3">
    <source>
        <dbReference type="EMBL" id="SDN35275.1"/>
    </source>
</evidence>
<dbReference type="SUPFAM" id="SSF49842">
    <property type="entry name" value="TNF-like"/>
    <property type="match status" value="1"/>
</dbReference>
<name>A0A1H0APH3_9FIRM</name>
<proteinExistence type="predicted"/>
<keyword evidence="1" id="KW-1133">Transmembrane helix</keyword>
<dbReference type="AlphaFoldDB" id="A0A1H0APH3"/>
<feature type="transmembrane region" description="Helical" evidence="1">
    <location>
        <begin position="122"/>
        <end position="146"/>
    </location>
</feature>
<dbReference type="RefSeq" id="WP_423069642.1">
    <property type="nucleotide sequence ID" value="NZ_FNHB01000021.1"/>
</dbReference>